<proteinExistence type="predicted"/>
<organism evidence="1 2">
    <name type="scientific">Chondromyces crocatus</name>
    <dbReference type="NCBI Taxonomy" id="52"/>
    <lineage>
        <taxon>Bacteria</taxon>
        <taxon>Pseudomonadati</taxon>
        <taxon>Myxococcota</taxon>
        <taxon>Polyangia</taxon>
        <taxon>Polyangiales</taxon>
        <taxon>Polyangiaceae</taxon>
        <taxon>Chondromyces</taxon>
    </lineage>
</organism>
<evidence type="ECO:0000313" key="1">
    <source>
        <dbReference type="EMBL" id="AKT36787.1"/>
    </source>
</evidence>
<dbReference type="AlphaFoldDB" id="A0A0K1E7X8"/>
<dbReference type="KEGG" id="ccro:CMC5_009080"/>
<gene>
    <name evidence="1" type="ORF">CMC5_009080</name>
</gene>
<name>A0A0K1E7X8_CHOCO</name>
<accession>A0A0K1E7X8</accession>
<protein>
    <submittedName>
        <fullName evidence="1">Uncharacterized protein</fullName>
    </submittedName>
</protein>
<dbReference type="EMBL" id="CP012159">
    <property type="protein sequence ID" value="AKT36787.1"/>
    <property type="molecule type" value="Genomic_DNA"/>
</dbReference>
<evidence type="ECO:0000313" key="2">
    <source>
        <dbReference type="Proteomes" id="UP000067626"/>
    </source>
</evidence>
<dbReference type="Proteomes" id="UP000067626">
    <property type="component" value="Chromosome"/>
</dbReference>
<reference evidence="1 2" key="1">
    <citation type="submission" date="2015-07" db="EMBL/GenBank/DDBJ databases">
        <title>Genome analysis of myxobacterium Chondromyces crocatus Cm c5 reveals a high potential for natural compound synthesis and the genetic basis for the loss of fruiting body formation.</title>
        <authorList>
            <person name="Zaburannyi N."/>
            <person name="Bunk B."/>
            <person name="Maier J."/>
            <person name="Overmann J."/>
            <person name="Mueller R."/>
        </authorList>
    </citation>
    <scope>NUCLEOTIDE SEQUENCE [LARGE SCALE GENOMIC DNA]</scope>
    <source>
        <strain evidence="1 2">Cm c5</strain>
    </source>
</reference>
<dbReference type="STRING" id="52.CMC5_009080"/>
<keyword evidence="2" id="KW-1185">Reference proteome</keyword>
<sequence>MTSVALLLLTYRGKGGQPVKAAIRDRLHVRRALLLLAAVTGIALSGCTGTLGTSGAIVYGYPTVYADAEPVMVETYPRVMYRGSYAYLVDGNWYYRNQNRWVVFQQEPPELHRYRSRYVPPPRVYERDRGYGYPQERPRQYHRWR</sequence>